<dbReference type="InterPro" id="IPR044938">
    <property type="entry name" value="EDC4_C_sf"/>
</dbReference>
<keyword evidence="1" id="KW-0732">Signal</keyword>
<sequence>MPLNSPGPLSQAVILTLLHRLAGVVGETPPVDEGFKSALWWLQRAATVLNINEPLIFPYIARVVPNNTTKQQLAILPGGPHLMNSARTITDILARKQV</sequence>
<dbReference type="Gene3D" id="1.10.220.100">
    <property type="entry name" value="conserved c-terminal region of ge- 1"/>
    <property type="match status" value="1"/>
</dbReference>
<dbReference type="OrthoDB" id="21128at2759"/>
<gene>
    <name evidence="2" type="ORF">JVT61DRAFT_1255</name>
</gene>
<comment type="caution">
    <text evidence="2">The sequence shown here is derived from an EMBL/GenBank/DDBJ whole genome shotgun (WGS) entry which is preliminary data.</text>
</comment>
<feature type="chain" id="PRO_5034949270" evidence="1">
    <location>
        <begin position="27"/>
        <end position="98"/>
    </location>
</feature>
<protein>
    <submittedName>
        <fullName evidence="2">Uncharacterized protein</fullName>
    </submittedName>
</protein>
<evidence type="ECO:0000313" key="3">
    <source>
        <dbReference type="Proteomes" id="UP000683000"/>
    </source>
</evidence>
<dbReference type="EMBL" id="JAGFBS010000010">
    <property type="protein sequence ID" value="KAG6377202.1"/>
    <property type="molecule type" value="Genomic_DNA"/>
</dbReference>
<dbReference type="Proteomes" id="UP000683000">
    <property type="component" value="Unassembled WGS sequence"/>
</dbReference>
<dbReference type="AlphaFoldDB" id="A0A8I2YSU2"/>
<proteinExistence type="predicted"/>
<organism evidence="2 3">
    <name type="scientific">Boletus reticuloceps</name>
    <dbReference type="NCBI Taxonomy" id="495285"/>
    <lineage>
        <taxon>Eukaryota</taxon>
        <taxon>Fungi</taxon>
        <taxon>Dikarya</taxon>
        <taxon>Basidiomycota</taxon>
        <taxon>Agaricomycotina</taxon>
        <taxon>Agaricomycetes</taxon>
        <taxon>Agaricomycetidae</taxon>
        <taxon>Boletales</taxon>
        <taxon>Boletineae</taxon>
        <taxon>Boletaceae</taxon>
        <taxon>Boletoideae</taxon>
        <taxon>Boletus</taxon>
    </lineage>
</organism>
<name>A0A8I2YSU2_9AGAM</name>
<feature type="signal peptide" evidence="1">
    <location>
        <begin position="1"/>
        <end position="26"/>
    </location>
</feature>
<accession>A0A8I2YSU2</accession>
<evidence type="ECO:0000256" key="1">
    <source>
        <dbReference type="SAM" id="SignalP"/>
    </source>
</evidence>
<keyword evidence="3" id="KW-1185">Reference proteome</keyword>
<reference evidence="2" key="1">
    <citation type="submission" date="2021-03" db="EMBL/GenBank/DDBJ databases">
        <title>Evolutionary innovations through gain and loss of genes in the ectomycorrhizal Boletales.</title>
        <authorList>
            <person name="Wu G."/>
            <person name="Miyauchi S."/>
            <person name="Morin E."/>
            <person name="Yang Z.-L."/>
            <person name="Xu J."/>
            <person name="Martin F.M."/>
        </authorList>
    </citation>
    <scope>NUCLEOTIDE SEQUENCE</scope>
    <source>
        <strain evidence="2">BR01</strain>
    </source>
</reference>
<evidence type="ECO:0000313" key="2">
    <source>
        <dbReference type="EMBL" id="KAG6377202.1"/>
    </source>
</evidence>